<dbReference type="RefSeq" id="WP_067184190.1">
    <property type="nucleotide sequence ID" value="NZ_CP012199.1"/>
</dbReference>
<dbReference type="AlphaFoldDB" id="A0AA86GLE2"/>
<dbReference type="EMBL" id="CP012199">
    <property type="protein sequence ID" value="AMG74908.1"/>
    <property type="molecule type" value="Genomic_DNA"/>
</dbReference>
<dbReference type="KEGG" id="sgi:SGRAN_2550"/>
<accession>A0AA86GLE2</accession>
<feature type="compositionally biased region" description="Low complexity" evidence="1">
    <location>
        <begin position="134"/>
        <end position="150"/>
    </location>
</feature>
<proteinExistence type="predicted"/>
<keyword evidence="3" id="KW-1185">Reference proteome</keyword>
<evidence type="ECO:0000313" key="3">
    <source>
        <dbReference type="Proteomes" id="UP000058599"/>
    </source>
</evidence>
<feature type="region of interest" description="Disordered" evidence="1">
    <location>
        <begin position="103"/>
        <end position="150"/>
    </location>
</feature>
<organism evidence="2 3">
    <name type="scientific">Sphingopyxis granuli</name>
    <dbReference type="NCBI Taxonomy" id="267128"/>
    <lineage>
        <taxon>Bacteria</taxon>
        <taxon>Pseudomonadati</taxon>
        <taxon>Pseudomonadota</taxon>
        <taxon>Alphaproteobacteria</taxon>
        <taxon>Sphingomonadales</taxon>
        <taxon>Sphingomonadaceae</taxon>
        <taxon>Sphingopyxis</taxon>
    </lineage>
</organism>
<dbReference type="Proteomes" id="UP000058599">
    <property type="component" value="Chromosome"/>
</dbReference>
<name>A0AA86GLE2_9SPHN</name>
<sequence length="150" mass="16877">MENIGTLTRNDNGTVTGFVAETHYDFEIALGRANIERENAPDFRLITKSPRGRDVPIGYLWQHKGRESGETYFGGYIRSSQSGFVRLRLYRSRELSNVWDVLRKDDQDRRRSRSGDATLPEPAAPKRQRKAKTPAEAPATAPAGEELQAA</sequence>
<gene>
    <name evidence="2" type="ORF">SGRAN_2550</name>
</gene>
<evidence type="ECO:0000256" key="1">
    <source>
        <dbReference type="SAM" id="MobiDB-lite"/>
    </source>
</evidence>
<reference evidence="2 3" key="1">
    <citation type="journal article" date="2016" name="BMC Genomics">
        <title>Genomic analysis of the nitrate-respiring Sphingopyxis granuli (formerly Sphingomonas macrogoltabida) strain TFA.</title>
        <authorList>
            <person name="Garcia-Romero I."/>
            <person name="Perez-Pulido A.J."/>
            <person name="Gonzalez-Flores Y.E."/>
            <person name="Reyes-Ramirez F."/>
            <person name="Santero E."/>
            <person name="Floriano B."/>
        </authorList>
    </citation>
    <scope>NUCLEOTIDE SEQUENCE [LARGE SCALE GENOMIC DNA]</scope>
    <source>
        <strain evidence="2 3">TFA</strain>
    </source>
</reference>
<dbReference type="InterPro" id="IPR007948">
    <property type="entry name" value="DUF736"/>
</dbReference>
<protein>
    <submittedName>
        <fullName evidence="2">Uncharacterized protein</fullName>
    </submittedName>
</protein>
<dbReference type="Pfam" id="PF05284">
    <property type="entry name" value="DUF736"/>
    <property type="match status" value="1"/>
</dbReference>
<evidence type="ECO:0000313" key="2">
    <source>
        <dbReference type="EMBL" id="AMG74908.1"/>
    </source>
</evidence>